<name>A0A382X0Q7_9ZZZZ</name>
<evidence type="ECO:0000256" key="4">
    <source>
        <dbReference type="ARBA" id="ARBA00022692"/>
    </source>
</evidence>
<keyword evidence="6 7" id="KW-0472">Membrane</keyword>
<reference evidence="8" key="1">
    <citation type="submission" date="2018-05" db="EMBL/GenBank/DDBJ databases">
        <authorList>
            <person name="Lanie J.A."/>
            <person name="Ng W.-L."/>
            <person name="Kazmierczak K.M."/>
            <person name="Andrzejewski T.M."/>
            <person name="Davidsen T.M."/>
            <person name="Wayne K.J."/>
            <person name="Tettelin H."/>
            <person name="Glass J.I."/>
            <person name="Rusch D."/>
            <person name="Podicherti R."/>
            <person name="Tsui H.-C.T."/>
            <person name="Winkler M.E."/>
        </authorList>
    </citation>
    <scope>NUCLEOTIDE SEQUENCE</scope>
</reference>
<keyword evidence="3" id="KW-1003">Cell membrane</keyword>
<dbReference type="PANTHER" id="PTHR34702:SF1">
    <property type="entry name" value="NA(+)_H(+) ANTIPORTER SUBUNIT F"/>
    <property type="match status" value="1"/>
</dbReference>
<evidence type="ECO:0000256" key="6">
    <source>
        <dbReference type="ARBA" id="ARBA00023136"/>
    </source>
</evidence>
<evidence type="ECO:0008006" key="9">
    <source>
        <dbReference type="Google" id="ProtNLM"/>
    </source>
</evidence>
<dbReference type="EMBL" id="UINC01163586">
    <property type="protein sequence ID" value="SVD63978.1"/>
    <property type="molecule type" value="Genomic_DNA"/>
</dbReference>
<dbReference type="Pfam" id="PF04066">
    <property type="entry name" value="MrpF_PhaF"/>
    <property type="match status" value="1"/>
</dbReference>
<protein>
    <recommendedName>
        <fullName evidence="9">PH regulation protein F</fullName>
    </recommendedName>
</protein>
<evidence type="ECO:0000256" key="5">
    <source>
        <dbReference type="ARBA" id="ARBA00022989"/>
    </source>
</evidence>
<evidence type="ECO:0000313" key="8">
    <source>
        <dbReference type="EMBL" id="SVD63978.1"/>
    </source>
</evidence>
<evidence type="ECO:0000256" key="3">
    <source>
        <dbReference type="ARBA" id="ARBA00022475"/>
    </source>
</evidence>
<comment type="subcellular location">
    <subcellularLocation>
        <location evidence="1">Cell membrane</location>
        <topology evidence="1">Multi-pass membrane protein</topology>
    </subcellularLocation>
</comment>
<organism evidence="8">
    <name type="scientific">marine metagenome</name>
    <dbReference type="NCBI Taxonomy" id="408172"/>
    <lineage>
        <taxon>unclassified sequences</taxon>
        <taxon>metagenomes</taxon>
        <taxon>ecological metagenomes</taxon>
    </lineage>
</organism>
<proteinExistence type="predicted"/>
<dbReference type="GO" id="GO:0015385">
    <property type="term" value="F:sodium:proton antiporter activity"/>
    <property type="evidence" value="ECO:0007669"/>
    <property type="project" value="TreeGrafter"/>
</dbReference>
<evidence type="ECO:0000256" key="7">
    <source>
        <dbReference type="SAM" id="Phobius"/>
    </source>
</evidence>
<dbReference type="PANTHER" id="PTHR34702">
    <property type="entry name" value="NA(+)/H(+) ANTIPORTER SUBUNIT F1"/>
    <property type="match status" value="1"/>
</dbReference>
<keyword evidence="4 7" id="KW-0812">Transmembrane</keyword>
<feature type="transmembrane region" description="Helical" evidence="7">
    <location>
        <begin position="20"/>
        <end position="40"/>
    </location>
</feature>
<dbReference type="GO" id="GO:0005886">
    <property type="term" value="C:plasma membrane"/>
    <property type="evidence" value="ECO:0007669"/>
    <property type="project" value="UniProtKB-SubCell"/>
</dbReference>
<sequence length="59" mass="6345">MLPALYRVAVGPTSFDRLVAVNVIGTKTAVLLVVIGTLFGRLDMFVDFALAYALLNFVA</sequence>
<dbReference type="InterPro" id="IPR007208">
    <property type="entry name" value="MrpF/PhaF-like"/>
</dbReference>
<evidence type="ECO:0000256" key="2">
    <source>
        <dbReference type="ARBA" id="ARBA00022448"/>
    </source>
</evidence>
<evidence type="ECO:0000256" key="1">
    <source>
        <dbReference type="ARBA" id="ARBA00004651"/>
    </source>
</evidence>
<feature type="non-terminal residue" evidence="8">
    <location>
        <position position="59"/>
    </location>
</feature>
<keyword evidence="2" id="KW-0813">Transport</keyword>
<accession>A0A382X0Q7</accession>
<dbReference type="AlphaFoldDB" id="A0A382X0Q7"/>
<keyword evidence="5 7" id="KW-1133">Transmembrane helix</keyword>
<gene>
    <name evidence="8" type="ORF">METZ01_LOCUS416832</name>
</gene>